<evidence type="ECO:0000256" key="3">
    <source>
        <dbReference type="ARBA" id="ARBA00011245"/>
    </source>
</evidence>
<accession>A0A5D8Q9H3</accession>
<keyword evidence="11 16" id="KW-0460">Magnesium</keyword>
<evidence type="ECO:0000256" key="6">
    <source>
        <dbReference type="ARBA" id="ARBA00022679"/>
    </source>
</evidence>
<keyword evidence="5 16" id="KW-0963">Cytoplasm</keyword>
<dbReference type="GO" id="GO:0005829">
    <property type="term" value="C:cytosol"/>
    <property type="evidence" value="ECO:0007669"/>
    <property type="project" value="TreeGrafter"/>
</dbReference>
<protein>
    <recommendedName>
        <fullName evidence="16">DNA polymerase IV</fullName>
        <shortName evidence="16">Pol IV</shortName>
        <ecNumber evidence="16">2.7.7.7</ecNumber>
    </recommendedName>
</protein>
<dbReference type="Gene3D" id="3.30.70.270">
    <property type="match status" value="1"/>
</dbReference>
<dbReference type="SUPFAM" id="SSF56672">
    <property type="entry name" value="DNA/RNA polymerases"/>
    <property type="match status" value="1"/>
</dbReference>
<gene>
    <name evidence="16" type="primary">dinB</name>
    <name evidence="18" type="ORF">FWJ32_10515</name>
</gene>
<evidence type="ECO:0000256" key="12">
    <source>
        <dbReference type="ARBA" id="ARBA00022932"/>
    </source>
</evidence>
<evidence type="ECO:0000256" key="8">
    <source>
        <dbReference type="ARBA" id="ARBA00022705"/>
    </source>
</evidence>
<dbReference type="GO" id="GO:0006281">
    <property type="term" value="P:DNA repair"/>
    <property type="evidence" value="ECO:0007669"/>
    <property type="project" value="UniProtKB-UniRule"/>
</dbReference>
<organism evidence="18 19">
    <name type="scientific">Calorimonas adulescens</name>
    <dbReference type="NCBI Taxonomy" id="2606906"/>
    <lineage>
        <taxon>Bacteria</taxon>
        <taxon>Bacillati</taxon>
        <taxon>Bacillota</taxon>
        <taxon>Clostridia</taxon>
        <taxon>Thermoanaerobacterales</taxon>
        <taxon>Thermoanaerobacteraceae</taxon>
        <taxon>Calorimonas</taxon>
    </lineage>
</organism>
<dbReference type="AlphaFoldDB" id="A0A5D8Q9H3"/>
<evidence type="ECO:0000256" key="2">
    <source>
        <dbReference type="ARBA" id="ARBA00010945"/>
    </source>
</evidence>
<dbReference type="GO" id="GO:0042276">
    <property type="term" value="P:error-prone translesion synthesis"/>
    <property type="evidence" value="ECO:0007669"/>
    <property type="project" value="TreeGrafter"/>
</dbReference>
<dbReference type="FunFam" id="3.30.1490.100:FF:000004">
    <property type="entry name" value="DNA polymerase IV"/>
    <property type="match status" value="1"/>
</dbReference>
<proteinExistence type="inferred from homology"/>
<dbReference type="EMBL" id="VTPS01000017">
    <property type="protein sequence ID" value="TZE81161.1"/>
    <property type="molecule type" value="Genomic_DNA"/>
</dbReference>
<evidence type="ECO:0000256" key="16">
    <source>
        <dbReference type="HAMAP-Rule" id="MF_01113"/>
    </source>
</evidence>
<keyword evidence="7 16" id="KW-0548">Nucleotidyltransferase</keyword>
<evidence type="ECO:0000313" key="18">
    <source>
        <dbReference type="EMBL" id="TZE81161.1"/>
    </source>
</evidence>
<evidence type="ECO:0000313" key="19">
    <source>
        <dbReference type="Proteomes" id="UP000322976"/>
    </source>
</evidence>
<dbReference type="SUPFAM" id="SSF100879">
    <property type="entry name" value="Lesion bypass DNA polymerase (Y-family), little finger domain"/>
    <property type="match status" value="1"/>
</dbReference>
<keyword evidence="12 16" id="KW-0239">DNA-directed DNA polymerase</keyword>
<evidence type="ECO:0000256" key="11">
    <source>
        <dbReference type="ARBA" id="ARBA00022842"/>
    </source>
</evidence>
<feature type="domain" description="UmuC" evidence="17">
    <location>
        <begin position="5"/>
        <end position="180"/>
    </location>
</feature>
<dbReference type="Gene3D" id="1.10.150.20">
    <property type="entry name" value="5' to 3' exonuclease, C-terminal subdomain"/>
    <property type="match status" value="1"/>
</dbReference>
<feature type="active site" evidence="16">
    <location>
        <position position="104"/>
    </location>
</feature>
<dbReference type="Pfam" id="PF00817">
    <property type="entry name" value="IMS"/>
    <property type="match status" value="1"/>
</dbReference>
<dbReference type="PANTHER" id="PTHR11076:SF33">
    <property type="entry name" value="DNA POLYMERASE KAPPA"/>
    <property type="match status" value="1"/>
</dbReference>
<sequence length="379" mass="42332">MKRNIIHVDMDAFFASVEQMDNPSLKGKPVIVGGLSGRGVVSTASYEARKYGVHSAMPMYKAKALCPEGIFLPVRHERYKEVSDKIFEILYGYTDVIEPVSIDEAYLDVTGGDAMETAKSIKEEVFKKTSLTVSVGISYNKFLAKLASDWNKPDGLMIITMDMVPEILKPLPVVKVHGIGKKSADKLNSIGVYTVADLLNLTRDQLIKLFGKFGSEIFDMIRGIDDRPVETYRETKSIGRETTLMSDTTDKDVLKKYILEFSKEVSSSLKKHGLYAKTVTVKYKTADFKTYTRSKTCNDIISSEKEISGLACKIIDSIDIKEPLRLIGVSVSNLTEGAARQISIFDKGYDSRINRVLKEINSKFKREVITTGSKIQRSI</sequence>
<comment type="subcellular location">
    <subcellularLocation>
        <location evidence="1 16">Cytoplasm</location>
    </subcellularLocation>
</comment>
<comment type="subunit">
    <text evidence="3 16">Monomer.</text>
</comment>
<dbReference type="RefSeq" id="WP_149545910.1">
    <property type="nucleotide sequence ID" value="NZ_VTPS01000017.1"/>
</dbReference>
<dbReference type="NCBIfam" id="NF002677">
    <property type="entry name" value="PRK02406.1"/>
    <property type="match status" value="1"/>
</dbReference>
<keyword evidence="9 16" id="KW-0479">Metal-binding</keyword>
<dbReference type="CDD" id="cd03586">
    <property type="entry name" value="PolY_Pol_IV_kappa"/>
    <property type="match status" value="1"/>
</dbReference>
<evidence type="ECO:0000256" key="1">
    <source>
        <dbReference type="ARBA" id="ARBA00004496"/>
    </source>
</evidence>
<dbReference type="EC" id="2.7.7.7" evidence="16"/>
<evidence type="ECO:0000256" key="13">
    <source>
        <dbReference type="ARBA" id="ARBA00023125"/>
    </source>
</evidence>
<dbReference type="PROSITE" id="PS50173">
    <property type="entry name" value="UMUC"/>
    <property type="match status" value="1"/>
</dbReference>
<dbReference type="InterPro" id="IPR043502">
    <property type="entry name" value="DNA/RNA_pol_sf"/>
</dbReference>
<dbReference type="GO" id="GO:0000287">
    <property type="term" value="F:magnesium ion binding"/>
    <property type="evidence" value="ECO:0007669"/>
    <property type="project" value="UniProtKB-UniRule"/>
</dbReference>
<dbReference type="InterPro" id="IPR017961">
    <property type="entry name" value="DNA_pol_Y-fam_little_finger"/>
</dbReference>
<keyword evidence="14 16" id="KW-0234">DNA repair</keyword>
<comment type="catalytic activity">
    <reaction evidence="15 16">
        <text>DNA(n) + a 2'-deoxyribonucleoside 5'-triphosphate = DNA(n+1) + diphosphate</text>
        <dbReference type="Rhea" id="RHEA:22508"/>
        <dbReference type="Rhea" id="RHEA-COMP:17339"/>
        <dbReference type="Rhea" id="RHEA-COMP:17340"/>
        <dbReference type="ChEBI" id="CHEBI:33019"/>
        <dbReference type="ChEBI" id="CHEBI:61560"/>
        <dbReference type="ChEBI" id="CHEBI:173112"/>
        <dbReference type="EC" id="2.7.7.7"/>
    </reaction>
</comment>
<feature type="binding site" evidence="16">
    <location>
        <position position="103"/>
    </location>
    <ligand>
        <name>Mg(2+)</name>
        <dbReference type="ChEBI" id="CHEBI:18420"/>
    </ligand>
</feature>
<dbReference type="GO" id="GO:0003887">
    <property type="term" value="F:DNA-directed DNA polymerase activity"/>
    <property type="evidence" value="ECO:0007669"/>
    <property type="project" value="UniProtKB-UniRule"/>
</dbReference>
<keyword evidence="6 16" id="KW-0808">Transferase</keyword>
<keyword evidence="8 16" id="KW-0235">DNA replication</keyword>
<dbReference type="Pfam" id="PF21999">
    <property type="entry name" value="IMS_HHH_1"/>
    <property type="match status" value="1"/>
</dbReference>
<evidence type="ECO:0000256" key="15">
    <source>
        <dbReference type="ARBA" id="ARBA00049244"/>
    </source>
</evidence>
<comment type="similarity">
    <text evidence="2 16">Belongs to the DNA polymerase type-Y family.</text>
</comment>
<evidence type="ECO:0000256" key="7">
    <source>
        <dbReference type="ARBA" id="ARBA00022695"/>
    </source>
</evidence>
<dbReference type="GO" id="GO:0003684">
    <property type="term" value="F:damaged DNA binding"/>
    <property type="evidence" value="ECO:0007669"/>
    <property type="project" value="InterPro"/>
</dbReference>
<reference evidence="18 19" key="1">
    <citation type="submission" date="2019-08" db="EMBL/GenBank/DDBJ databases">
        <title>Calorimonas adulescens gen. nov., sp. nov., an anaerobic thermophilic bacterium from Sakhalin hot spring.</title>
        <authorList>
            <person name="Khomyakova M.A."/>
            <person name="Merkel A.Y."/>
            <person name="Novikov A."/>
            <person name="Bonch-Osmolovskaya E.A."/>
            <person name="Slobodkin A.I."/>
        </authorList>
    </citation>
    <scope>NUCLEOTIDE SEQUENCE [LARGE SCALE GENOMIC DNA]</scope>
    <source>
        <strain evidence="18 19">A05MB</strain>
    </source>
</reference>
<dbReference type="InterPro" id="IPR001126">
    <property type="entry name" value="UmuC"/>
</dbReference>
<dbReference type="NCBIfam" id="NF010731">
    <property type="entry name" value="PRK14133.1"/>
    <property type="match status" value="1"/>
</dbReference>
<dbReference type="InterPro" id="IPR043128">
    <property type="entry name" value="Rev_trsase/Diguanyl_cyclase"/>
</dbReference>
<keyword evidence="19" id="KW-1185">Reference proteome</keyword>
<evidence type="ECO:0000256" key="9">
    <source>
        <dbReference type="ARBA" id="ARBA00022723"/>
    </source>
</evidence>
<evidence type="ECO:0000256" key="14">
    <source>
        <dbReference type="ARBA" id="ARBA00023204"/>
    </source>
</evidence>
<dbReference type="HAMAP" id="MF_01113">
    <property type="entry name" value="DNApol_IV"/>
    <property type="match status" value="1"/>
</dbReference>
<dbReference type="FunFam" id="3.40.1170.60:FF:000001">
    <property type="entry name" value="DNA polymerase IV"/>
    <property type="match status" value="1"/>
</dbReference>
<comment type="caution">
    <text evidence="18">The sequence shown here is derived from an EMBL/GenBank/DDBJ whole genome shotgun (WGS) entry which is preliminary data.</text>
</comment>
<name>A0A5D8Q9H3_9THEO</name>
<dbReference type="Gene3D" id="3.30.1490.100">
    <property type="entry name" value="DNA polymerase, Y-family, little finger domain"/>
    <property type="match status" value="1"/>
</dbReference>
<feature type="binding site" evidence="16">
    <location>
        <position position="9"/>
    </location>
    <ligand>
        <name>Mg(2+)</name>
        <dbReference type="ChEBI" id="CHEBI:18420"/>
    </ligand>
</feature>
<dbReference type="Proteomes" id="UP000322976">
    <property type="component" value="Unassembled WGS sequence"/>
</dbReference>
<dbReference type="InterPro" id="IPR050116">
    <property type="entry name" value="DNA_polymerase-Y"/>
</dbReference>
<feature type="site" description="Substrate discrimination" evidence="16">
    <location>
        <position position="14"/>
    </location>
</feature>
<comment type="cofactor">
    <cofactor evidence="16">
        <name>Mg(2+)</name>
        <dbReference type="ChEBI" id="CHEBI:18420"/>
    </cofactor>
    <text evidence="16">Binds 2 magnesium ions per subunit.</text>
</comment>
<evidence type="ECO:0000256" key="5">
    <source>
        <dbReference type="ARBA" id="ARBA00022490"/>
    </source>
</evidence>
<dbReference type="Gene3D" id="3.40.1170.60">
    <property type="match status" value="1"/>
</dbReference>
<evidence type="ECO:0000259" key="17">
    <source>
        <dbReference type="PROSITE" id="PS50173"/>
    </source>
</evidence>
<dbReference type="InterPro" id="IPR053848">
    <property type="entry name" value="IMS_HHH_1"/>
</dbReference>
<dbReference type="InterPro" id="IPR022880">
    <property type="entry name" value="DNApol_IV"/>
</dbReference>
<keyword evidence="10 16" id="KW-0227">DNA damage</keyword>
<keyword evidence="4 16" id="KW-0515">Mutator protein</keyword>
<keyword evidence="13 16" id="KW-0238">DNA-binding</keyword>
<dbReference type="GO" id="GO:0006261">
    <property type="term" value="P:DNA-templated DNA replication"/>
    <property type="evidence" value="ECO:0007669"/>
    <property type="project" value="UniProtKB-UniRule"/>
</dbReference>
<evidence type="ECO:0000256" key="4">
    <source>
        <dbReference type="ARBA" id="ARBA00022457"/>
    </source>
</evidence>
<dbReference type="GO" id="GO:0009432">
    <property type="term" value="P:SOS response"/>
    <property type="evidence" value="ECO:0007669"/>
    <property type="project" value="TreeGrafter"/>
</dbReference>
<dbReference type="InterPro" id="IPR036775">
    <property type="entry name" value="DNA_pol_Y-fam_lit_finger_sf"/>
</dbReference>
<dbReference type="PANTHER" id="PTHR11076">
    <property type="entry name" value="DNA REPAIR POLYMERASE UMUC / TRANSFERASE FAMILY MEMBER"/>
    <property type="match status" value="1"/>
</dbReference>
<dbReference type="Pfam" id="PF11799">
    <property type="entry name" value="IMS_C"/>
    <property type="match status" value="1"/>
</dbReference>
<comment type="function">
    <text evidence="16">Poorly processive, error-prone DNA polymerase involved in untargeted mutagenesis. Copies undamaged DNA at stalled replication forks, which arise in vivo from mismatched or misaligned primer ends. These misaligned primers can be extended by PolIV. Exhibits no 3'-5' exonuclease (proofreading) activity. May be involved in translesional synthesis, in conjunction with the beta clamp from PolIII.</text>
</comment>
<evidence type="ECO:0000256" key="10">
    <source>
        <dbReference type="ARBA" id="ARBA00022763"/>
    </source>
</evidence>